<evidence type="ECO:0000256" key="4">
    <source>
        <dbReference type="ARBA" id="ARBA00022679"/>
    </source>
</evidence>
<comment type="subcellular location">
    <subcellularLocation>
        <location evidence="1">Cell inner membrane</location>
    </subcellularLocation>
</comment>
<dbReference type="CDD" id="cd07984">
    <property type="entry name" value="LPLAT_LABLAT-like"/>
    <property type="match status" value="1"/>
</dbReference>
<protein>
    <submittedName>
        <fullName evidence="8">Lysophospholipid acyltransferase family protein</fullName>
    </submittedName>
</protein>
<proteinExistence type="predicted"/>
<dbReference type="PANTHER" id="PTHR30606">
    <property type="entry name" value="LIPID A BIOSYNTHESIS LAUROYL ACYLTRANSFERASE"/>
    <property type="match status" value="1"/>
</dbReference>
<sequence>MFAFRLISYLPLWSLYLLSDTFYILAYYVIGYRKKVVWENISFAFPEKSPDERKKIMREFYRNLTDSFAETIKLMTMKEEEVKKRFKIMNGELFFHELNQNKLSLALASHFFNWEGITLGVKVLKLNFETVYLKINNPFFDKLMKKIRGRFGGTLVERSQFQRNFIKNRNTPRVIGLAADQRPNRENQRNQFEFMNRKTGFFEGAEILAKKFDLTIIYISSKKVKRGYYESNCIKIAQPPHDSRPHSITEKYIELTEKNIREQPALYLWSHNRWKNSK</sequence>
<evidence type="ECO:0000256" key="7">
    <source>
        <dbReference type="SAM" id="Phobius"/>
    </source>
</evidence>
<keyword evidence="4" id="KW-0808">Transferase</keyword>
<keyword evidence="3" id="KW-0997">Cell inner membrane</keyword>
<dbReference type="InterPro" id="IPR004960">
    <property type="entry name" value="LipA_acyltrans"/>
</dbReference>
<keyword evidence="7" id="KW-0812">Transmembrane</keyword>
<dbReference type="EMBL" id="JACYTQ010000006">
    <property type="protein sequence ID" value="MBD8490227.1"/>
    <property type="molecule type" value="Genomic_DNA"/>
</dbReference>
<keyword evidence="6 8" id="KW-0012">Acyltransferase</keyword>
<organism evidence="8 9">
    <name type="scientific">Echinicola arenosa</name>
    <dbReference type="NCBI Taxonomy" id="2774144"/>
    <lineage>
        <taxon>Bacteria</taxon>
        <taxon>Pseudomonadati</taxon>
        <taxon>Bacteroidota</taxon>
        <taxon>Cytophagia</taxon>
        <taxon>Cytophagales</taxon>
        <taxon>Cyclobacteriaceae</taxon>
        <taxon>Echinicola</taxon>
    </lineage>
</organism>
<dbReference type="Proteomes" id="UP000647133">
    <property type="component" value="Unassembled WGS sequence"/>
</dbReference>
<gene>
    <name evidence="8" type="ORF">IFO69_15840</name>
</gene>
<dbReference type="Pfam" id="PF03279">
    <property type="entry name" value="Lip_A_acyltrans"/>
    <property type="match status" value="1"/>
</dbReference>
<evidence type="ECO:0000256" key="5">
    <source>
        <dbReference type="ARBA" id="ARBA00023136"/>
    </source>
</evidence>
<evidence type="ECO:0000313" key="8">
    <source>
        <dbReference type="EMBL" id="MBD8490227.1"/>
    </source>
</evidence>
<evidence type="ECO:0000256" key="2">
    <source>
        <dbReference type="ARBA" id="ARBA00022475"/>
    </source>
</evidence>
<keyword evidence="5 7" id="KW-0472">Membrane</keyword>
<evidence type="ECO:0000313" key="9">
    <source>
        <dbReference type="Proteomes" id="UP000647133"/>
    </source>
</evidence>
<comment type="caution">
    <text evidence="8">The sequence shown here is derived from an EMBL/GenBank/DDBJ whole genome shotgun (WGS) entry which is preliminary data.</text>
</comment>
<evidence type="ECO:0000256" key="1">
    <source>
        <dbReference type="ARBA" id="ARBA00004533"/>
    </source>
</evidence>
<evidence type="ECO:0000256" key="3">
    <source>
        <dbReference type="ARBA" id="ARBA00022519"/>
    </source>
</evidence>
<keyword evidence="7" id="KW-1133">Transmembrane helix</keyword>
<dbReference type="RefSeq" id="WP_192011114.1">
    <property type="nucleotide sequence ID" value="NZ_JACYTQ010000006.1"/>
</dbReference>
<evidence type="ECO:0000256" key="6">
    <source>
        <dbReference type="ARBA" id="ARBA00023315"/>
    </source>
</evidence>
<dbReference type="GO" id="GO:0016746">
    <property type="term" value="F:acyltransferase activity"/>
    <property type="evidence" value="ECO:0007669"/>
    <property type="project" value="UniProtKB-KW"/>
</dbReference>
<keyword evidence="9" id="KW-1185">Reference proteome</keyword>
<dbReference type="PANTHER" id="PTHR30606:SF10">
    <property type="entry name" value="PHOSPHATIDYLINOSITOL MANNOSIDE ACYLTRANSFERASE"/>
    <property type="match status" value="1"/>
</dbReference>
<accession>A0ABR9AN44</accession>
<name>A0ABR9AN44_9BACT</name>
<keyword evidence="2" id="KW-1003">Cell membrane</keyword>
<reference evidence="8 9" key="1">
    <citation type="submission" date="2020-09" db="EMBL/GenBank/DDBJ databases">
        <title>Echinicola sp. CAU 1574 isolated from sand of Sido Beach.</title>
        <authorList>
            <person name="Kim W."/>
        </authorList>
    </citation>
    <scope>NUCLEOTIDE SEQUENCE [LARGE SCALE GENOMIC DNA]</scope>
    <source>
        <strain evidence="8 9">CAU 1574</strain>
    </source>
</reference>
<feature type="transmembrane region" description="Helical" evidence="7">
    <location>
        <begin position="6"/>
        <end position="30"/>
    </location>
</feature>